<reference evidence="1 2" key="1">
    <citation type="journal article" date="2015" name="Genome Announc.">
        <title>Draft Genome Sequence of Norvancomycin-Producing Strain Amycolatopsis orientalis CPCC200066.</title>
        <authorList>
            <person name="Lei X."/>
            <person name="Yuan F."/>
            <person name="Shi Y."/>
            <person name="Li X."/>
            <person name="Wang L."/>
            <person name="Hong B."/>
        </authorList>
    </citation>
    <scope>NUCLEOTIDE SEQUENCE [LARGE SCALE GENOMIC DNA]</scope>
    <source>
        <strain evidence="1 2">B-37</strain>
    </source>
</reference>
<evidence type="ECO:0000313" key="2">
    <source>
        <dbReference type="Proteomes" id="UP000093695"/>
    </source>
</evidence>
<dbReference type="EMBL" id="CP016174">
    <property type="protein sequence ID" value="ANN15688.1"/>
    <property type="molecule type" value="Genomic_DNA"/>
</dbReference>
<sequence length="159" mass="17128">MGYCLHAVVATHPLLSKLVVDIDDAHIVPLGQHLSLIPVTDAVFDAVTITDAPLPTGFWKLPAGFDRKLAACSTDGPVAYIEAEYFGGTGSQNAQVWDAGHGALGPLHLAENQPASPDGSPISQALRRLGVDKGDHYDEFDAVRLNRHRDTDDWLDHRG</sequence>
<dbReference type="Proteomes" id="UP000093695">
    <property type="component" value="Chromosome"/>
</dbReference>
<dbReference type="AlphaFoldDB" id="A0A193BU35"/>
<dbReference type="RefSeq" id="WP_044852579.1">
    <property type="nucleotide sequence ID" value="NZ_CP016174.1"/>
</dbReference>
<proteinExistence type="predicted"/>
<dbReference type="KEGG" id="aori:SD37_08475"/>
<name>A0A193BU35_AMYOR</name>
<dbReference type="STRING" id="31958.SD37_08475"/>
<keyword evidence="2" id="KW-1185">Reference proteome</keyword>
<accession>A0A193BU35</accession>
<evidence type="ECO:0000313" key="1">
    <source>
        <dbReference type="EMBL" id="ANN15688.1"/>
    </source>
</evidence>
<gene>
    <name evidence="1" type="ORF">SD37_08475</name>
</gene>
<protein>
    <submittedName>
        <fullName evidence="1">Uncharacterized protein</fullName>
    </submittedName>
</protein>
<organism evidence="1 2">
    <name type="scientific">Amycolatopsis orientalis</name>
    <name type="common">Nocardia orientalis</name>
    <dbReference type="NCBI Taxonomy" id="31958"/>
    <lineage>
        <taxon>Bacteria</taxon>
        <taxon>Bacillati</taxon>
        <taxon>Actinomycetota</taxon>
        <taxon>Actinomycetes</taxon>
        <taxon>Pseudonocardiales</taxon>
        <taxon>Pseudonocardiaceae</taxon>
        <taxon>Amycolatopsis</taxon>
    </lineage>
</organism>